<keyword evidence="2" id="KW-1185">Reference proteome</keyword>
<reference evidence="1 2" key="1">
    <citation type="journal article" date="2021" name="Elife">
        <title>Chloroplast acquisition without the gene transfer in kleptoplastic sea slugs, Plakobranchus ocellatus.</title>
        <authorList>
            <person name="Maeda T."/>
            <person name="Takahashi S."/>
            <person name="Yoshida T."/>
            <person name="Shimamura S."/>
            <person name="Takaki Y."/>
            <person name="Nagai Y."/>
            <person name="Toyoda A."/>
            <person name="Suzuki Y."/>
            <person name="Arimoto A."/>
            <person name="Ishii H."/>
            <person name="Satoh N."/>
            <person name="Nishiyama T."/>
            <person name="Hasebe M."/>
            <person name="Maruyama T."/>
            <person name="Minagawa J."/>
            <person name="Obokata J."/>
            <person name="Shigenobu S."/>
        </authorList>
    </citation>
    <scope>NUCLEOTIDE SEQUENCE [LARGE SCALE GENOMIC DNA]</scope>
</reference>
<evidence type="ECO:0000313" key="1">
    <source>
        <dbReference type="EMBL" id="GFR70112.1"/>
    </source>
</evidence>
<proteinExistence type="predicted"/>
<dbReference type="EMBL" id="BMAT01000636">
    <property type="protein sequence ID" value="GFR70112.1"/>
    <property type="molecule type" value="Genomic_DNA"/>
</dbReference>
<evidence type="ECO:0008006" key="3">
    <source>
        <dbReference type="Google" id="ProtNLM"/>
    </source>
</evidence>
<dbReference type="PANTHER" id="PTHR47027">
    <property type="entry name" value="REVERSE TRANSCRIPTASE DOMAIN-CONTAINING PROTEIN"/>
    <property type="match status" value="1"/>
</dbReference>
<name>A0AAV4FA62_9GAST</name>
<organism evidence="1 2">
    <name type="scientific">Elysia marginata</name>
    <dbReference type="NCBI Taxonomy" id="1093978"/>
    <lineage>
        <taxon>Eukaryota</taxon>
        <taxon>Metazoa</taxon>
        <taxon>Spiralia</taxon>
        <taxon>Lophotrochozoa</taxon>
        <taxon>Mollusca</taxon>
        <taxon>Gastropoda</taxon>
        <taxon>Heterobranchia</taxon>
        <taxon>Euthyneura</taxon>
        <taxon>Panpulmonata</taxon>
        <taxon>Sacoglossa</taxon>
        <taxon>Placobranchoidea</taxon>
        <taxon>Plakobranchidae</taxon>
        <taxon>Elysia</taxon>
    </lineage>
</organism>
<dbReference type="AlphaFoldDB" id="A0AAV4FA62"/>
<comment type="caution">
    <text evidence="1">The sequence shown here is derived from an EMBL/GenBank/DDBJ whole genome shotgun (WGS) entry which is preliminary data.</text>
</comment>
<protein>
    <recommendedName>
        <fullName evidence="3">Reverse transcriptase domain-containing protein</fullName>
    </recommendedName>
</protein>
<accession>A0AAV4FA62</accession>
<sequence>MLFACDAALAMHSEKTLQRLISRFADACSEFSLEGVDKFVYLGSTISNKCSESRAKLWDRHRGSSIKGSVGQRGVDTSLNPKIRVYQACVLSMPVYGSETWALRSQSKY</sequence>
<dbReference type="PANTHER" id="PTHR47027:SF8">
    <property type="entry name" value="RIBONUCLEASE H"/>
    <property type="match status" value="1"/>
</dbReference>
<evidence type="ECO:0000313" key="2">
    <source>
        <dbReference type="Proteomes" id="UP000762676"/>
    </source>
</evidence>
<gene>
    <name evidence="1" type="ORF">ElyMa_000320600</name>
</gene>
<dbReference type="Proteomes" id="UP000762676">
    <property type="component" value="Unassembled WGS sequence"/>
</dbReference>